<protein>
    <submittedName>
        <fullName evidence="1">DUF2480 family protein</fullName>
    </submittedName>
</protein>
<dbReference type="EMBL" id="BAAAFH010000011">
    <property type="protein sequence ID" value="GAA0875668.1"/>
    <property type="molecule type" value="Genomic_DNA"/>
</dbReference>
<gene>
    <name evidence="1" type="ORF">GCM10009118_20770</name>
</gene>
<dbReference type="RefSeq" id="WP_343787394.1">
    <property type="nucleotide sequence ID" value="NZ_BAAAFH010000011.1"/>
</dbReference>
<dbReference type="Pfam" id="PF10652">
    <property type="entry name" value="DUF2480"/>
    <property type="match status" value="1"/>
</dbReference>
<dbReference type="InterPro" id="IPR018914">
    <property type="entry name" value="DUF2480"/>
</dbReference>
<sequence>MAKELPVEGGIKSNIITIDLLDYRPKAKSLFFDLKEGLFMEMILKEKEFRHFLSEINWEQFRDQAVAIGCSSEAIIPFWAYMSVADKLSGIASIINYSTPEALDEYVWKKNIEQTDFSFLQGEKVVVRQSIHVPPSLYIAITQQLKPFVTTLMYGEAGLPKVISKNKTRS</sequence>
<proteinExistence type="predicted"/>
<keyword evidence="2" id="KW-1185">Reference proteome</keyword>
<comment type="caution">
    <text evidence="1">The sequence shown here is derived from an EMBL/GenBank/DDBJ whole genome shotgun (WGS) entry which is preliminary data.</text>
</comment>
<reference evidence="2" key="1">
    <citation type="journal article" date="2019" name="Int. J. Syst. Evol. Microbiol.">
        <title>The Global Catalogue of Microorganisms (GCM) 10K type strain sequencing project: providing services to taxonomists for standard genome sequencing and annotation.</title>
        <authorList>
            <consortium name="The Broad Institute Genomics Platform"/>
            <consortium name="The Broad Institute Genome Sequencing Center for Infectious Disease"/>
            <person name="Wu L."/>
            <person name="Ma J."/>
        </authorList>
    </citation>
    <scope>NUCLEOTIDE SEQUENCE [LARGE SCALE GENOMIC DNA]</scope>
    <source>
        <strain evidence="2">JCM 16083</strain>
    </source>
</reference>
<organism evidence="1 2">
    <name type="scientific">Wandonia haliotis</name>
    <dbReference type="NCBI Taxonomy" id="574963"/>
    <lineage>
        <taxon>Bacteria</taxon>
        <taxon>Pseudomonadati</taxon>
        <taxon>Bacteroidota</taxon>
        <taxon>Flavobacteriia</taxon>
        <taxon>Flavobacteriales</taxon>
        <taxon>Crocinitomicaceae</taxon>
        <taxon>Wandonia</taxon>
    </lineage>
</organism>
<name>A0ABP3Y281_9FLAO</name>
<evidence type="ECO:0000313" key="2">
    <source>
        <dbReference type="Proteomes" id="UP001501126"/>
    </source>
</evidence>
<accession>A0ABP3Y281</accession>
<evidence type="ECO:0000313" key="1">
    <source>
        <dbReference type="EMBL" id="GAA0875668.1"/>
    </source>
</evidence>
<dbReference type="Proteomes" id="UP001501126">
    <property type="component" value="Unassembled WGS sequence"/>
</dbReference>